<dbReference type="AlphaFoldDB" id="A0A7W6D3J1"/>
<organism evidence="2 3">
    <name type="scientific">Mycoplana azooxidifex</name>
    <dbReference type="NCBI Taxonomy" id="1636188"/>
    <lineage>
        <taxon>Bacteria</taxon>
        <taxon>Pseudomonadati</taxon>
        <taxon>Pseudomonadota</taxon>
        <taxon>Alphaproteobacteria</taxon>
        <taxon>Hyphomicrobiales</taxon>
        <taxon>Rhizobiaceae</taxon>
        <taxon>Mycoplana</taxon>
    </lineage>
</organism>
<keyword evidence="2" id="KW-0808">Transferase</keyword>
<comment type="caution">
    <text evidence="2">The sequence shown here is derived from an EMBL/GenBank/DDBJ whole genome shotgun (WGS) entry which is preliminary data.</text>
</comment>
<dbReference type="Proteomes" id="UP000574761">
    <property type="component" value="Unassembled WGS sequence"/>
</dbReference>
<protein>
    <submittedName>
        <fullName evidence="2">Putative glycosyltransferase</fullName>
    </submittedName>
</protein>
<sequence length="401" mass="42405">MASRLMNEAEGRAPRVFFYVQHLLGIGHLARASRISQALADDGFDVTMVTGGTQVAGFPGPGIRHVALPAVVAGDAGFSGLADLDGNPVDDAFKARRREMLLAAFRAARPDVVVIEAFPFGRRQVRFELIPLLDEIATMETRPIVLSSLRDILQERAKPGRDEESVALVRDRFDAVLVHGDPGFARIGDSFPLAGQIADKVIYTGLVAAPPPQPAAERFDILVSAGGGAVGAALNEAAIAAARTLPQALRWCVIAGPNLPQAAFEATVESAPENVSVVRFRADFPSLLTAARLSVSQAGYNTVCDILRAGCRAVFVPFTAGGETEQTARAMRLERLGLAGVVAERALTPQSLTAAIQTALDSPVQPVPPLDLDGAARTATLLRRLVAGAEVGRLARESTLR</sequence>
<dbReference type="EMBL" id="JACIEE010000002">
    <property type="protein sequence ID" value="MBB3976118.1"/>
    <property type="molecule type" value="Genomic_DNA"/>
</dbReference>
<reference evidence="2 3" key="1">
    <citation type="submission" date="2020-08" db="EMBL/GenBank/DDBJ databases">
        <title>Genomic Encyclopedia of Type Strains, Phase IV (KMG-IV): sequencing the most valuable type-strain genomes for metagenomic binning, comparative biology and taxonomic classification.</title>
        <authorList>
            <person name="Goeker M."/>
        </authorList>
    </citation>
    <scope>NUCLEOTIDE SEQUENCE [LARGE SCALE GENOMIC DNA]</scope>
    <source>
        <strain evidence="2 3">DSM 100211</strain>
    </source>
</reference>
<feature type="domain" description="Glycosyl transferase family 28 C-terminal" evidence="1">
    <location>
        <begin position="227"/>
        <end position="363"/>
    </location>
</feature>
<gene>
    <name evidence="2" type="ORF">GGQ64_001305</name>
</gene>
<dbReference type="GO" id="GO:0016758">
    <property type="term" value="F:hexosyltransferase activity"/>
    <property type="evidence" value="ECO:0007669"/>
    <property type="project" value="InterPro"/>
</dbReference>
<evidence type="ECO:0000259" key="1">
    <source>
        <dbReference type="Pfam" id="PF04101"/>
    </source>
</evidence>
<evidence type="ECO:0000313" key="2">
    <source>
        <dbReference type="EMBL" id="MBB3976118.1"/>
    </source>
</evidence>
<name>A0A7W6D3J1_9HYPH</name>
<proteinExistence type="predicted"/>
<dbReference type="Gene3D" id="3.40.50.2000">
    <property type="entry name" value="Glycogen Phosphorylase B"/>
    <property type="match status" value="1"/>
</dbReference>
<dbReference type="PANTHER" id="PTHR21015:SF28">
    <property type="entry name" value="SLL1722 PROTEIN"/>
    <property type="match status" value="1"/>
</dbReference>
<dbReference type="PANTHER" id="PTHR21015">
    <property type="entry name" value="UDP-N-ACETYLGLUCOSAMINE--N-ACETYLMURAMYL-(PENTAPEPTIDE) PYROPHOSPHORYL-UNDECAPRENOL N-ACETYLGLUCOSAMINE TRANSFERASE 1"/>
    <property type="match status" value="1"/>
</dbReference>
<dbReference type="Pfam" id="PF04101">
    <property type="entry name" value="Glyco_tran_28_C"/>
    <property type="match status" value="1"/>
</dbReference>
<evidence type="ECO:0000313" key="3">
    <source>
        <dbReference type="Proteomes" id="UP000574761"/>
    </source>
</evidence>
<dbReference type="SUPFAM" id="SSF53756">
    <property type="entry name" value="UDP-Glycosyltransferase/glycogen phosphorylase"/>
    <property type="match status" value="1"/>
</dbReference>
<keyword evidence="3" id="KW-1185">Reference proteome</keyword>
<accession>A0A7W6D3J1</accession>
<dbReference type="InterPro" id="IPR007235">
    <property type="entry name" value="Glyco_trans_28_C"/>
</dbReference>